<dbReference type="PANTHER" id="PTHR12992">
    <property type="entry name" value="NUDIX HYDROLASE"/>
    <property type="match status" value="1"/>
</dbReference>
<organism evidence="8 9">
    <name type="scientific">Alkalihalobacterium chitinilyticum</name>
    <dbReference type="NCBI Taxonomy" id="2980103"/>
    <lineage>
        <taxon>Bacteria</taxon>
        <taxon>Bacillati</taxon>
        <taxon>Bacillota</taxon>
        <taxon>Bacilli</taxon>
        <taxon>Bacillales</taxon>
        <taxon>Bacillaceae</taxon>
        <taxon>Alkalihalobacterium</taxon>
    </lineage>
</organism>
<sequence>MSVNIDQIKQLLAKRDAGVLKDSRALKSAVFVPIIEKDGELHILFEVRSKQLSRQPGEICFPGGKIDATDPSEEETAKRELCEELGLTDADITTIAALDVLVTPFRGTIFPFVGQILSPEKISPSEHEVEEVFTVPLSFLLENEPKMYNMNIHFEPDDNFPFDRIPNREAYTKRTHAFPEFFYFYDQYVIWGLTARILQHFIELVKSDI</sequence>
<name>A0ABT5VHQ4_9BACI</name>
<dbReference type="InterPro" id="IPR045121">
    <property type="entry name" value="CoAse"/>
</dbReference>
<dbReference type="PROSITE" id="PS51462">
    <property type="entry name" value="NUDIX"/>
    <property type="match status" value="1"/>
</dbReference>
<protein>
    <submittedName>
        <fullName evidence="8">CoA pyrophosphatase</fullName>
    </submittedName>
</protein>
<proteinExistence type="predicted"/>
<evidence type="ECO:0000256" key="2">
    <source>
        <dbReference type="ARBA" id="ARBA00001946"/>
    </source>
</evidence>
<keyword evidence="6" id="KW-0464">Manganese</keyword>
<evidence type="ECO:0000256" key="1">
    <source>
        <dbReference type="ARBA" id="ARBA00001936"/>
    </source>
</evidence>
<gene>
    <name evidence="8" type="ORF">N7Z68_10210</name>
</gene>
<dbReference type="RefSeq" id="WP_275118379.1">
    <property type="nucleotide sequence ID" value="NZ_JAOTPO010000006.1"/>
</dbReference>
<keyword evidence="4" id="KW-0378">Hydrolase</keyword>
<dbReference type="SUPFAM" id="SSF55811">
    <property type="entry name" value="Nudix"/>
    <property type="match status" value="1"/>
</dbReference>
<keyword evidence="3" id="KW-0479">Metal-binding</keyword>
<comment type="caution">
    <text evidence="8">The sequence shown here is derived from an EMBL/GenBank/DDBJ whole genome shotgun (WGS) entry which is preliminary data.</text>
</comment>
<dbReference type="CDD" id="cd03426">
    <property type="entry name" value="NUDIX_CoAse_Nudt7"/>
    <property type="match status" value="1"/>
</dbReference>
<evidence type="ECO:0000256" key="5">
    <source>
        <dbReference type="ARBA" id="ARBA00022842"/>
    </source>
</evidence>
<keyword evidence="5" id="KW-0460">Magnesium</keyword>
<evidence type="ECO:0000256" key="6">
    <source>
        <dbReference type="ARBA" id="ARBA00023211"/>
    </source>
</evidence>
<evidence type="ECO:0000313" key="9">
    <source>
        <dbReference type="Proteomes" id="UP001148125"/>
    </source>
</evidence>
<evidence type="ECO:0000313" key="8">
    <source>
        <dbReference type="EMBL" id="MDE5413759.1"/>
    </source>
</evidence>
<dbReference type="Gene3D" id="3.90.79.10">
    <property type="entry name" value="Nucleoside Triphosphate Pyrophosphohydrolase"/>
    <property type="match status" value="1"/>
</dbReference>
<reference evidence="8" key="1">
    <citation type="submission" date="2024-05" db="EMBL/GenBank/DDBJ databases">
        <title>Alkalihalobacillus sp. strain MEB203 novel alkaliphilic bacterium from Lonar Lake, India.</title>
        <authorList>
            <person name="Joshi A."/>
            <person name="Thite S."/>
            <person name="Mengade P."/>
        </authorList>
    </citation>
    <scope>NUCLEOTIDE SEQUENCE</scope>
    <source>
        <strain evidence="8">MEB 203</strain>
    </source>
</reference>
<evidence type="ECO:0000256" key="3">
    <source>
        <dbReference type="ARBA" id="ARBA00022723"/>
    </source>
</evidence>
<dbReference type="InterPro" id="IPR000086">
    <property type="entry name" value="NUDIX_hydrolase_dom"/>
</dbReference>
<accession>A0ABT5VHQ4</accession>
<feature type="domain" description="Nudix hydrolase" evidence="7">
    <location>
        <begin position="25"/>
        <end position="161"/>
    </location>
</feature>
<comment type="cofactor">
    <cofactor evidence="1">
        <name>Mn(2+)</name>
        <dbReference type="ChEBI" id="CHEBI:29035"/>
    </cofactor>
</comment>
<keyword evidence="9" id="KW-1185">Reference proteome</keyword>
<dbReference type="Proteomes" id="UP001148125">
    <property type="component" value="Unassembled WGS sequence"/>
</dbReference>
<dbReference type="PANTHER" id="PTHR12992:SF11">
    <property type="entry name" value="MITOCHONDRIAL COENZYME A DIPHOSPHATASE NUDT8"/>
    <property type="match status" value="1"/>
</dbReference>
<comment type="cofactor">
    <cofactor evidence="2">
        <name>Mg(2+)</name>
        <dbReference type="ChEBI" id="CHEBI:18420"/>
    </cofactor>
</comment>
<evidence type="ECO:0000259" key="7">
    <source>
        <dbReference type="PROSITE" id="PS51462"/>
    </source>
</evidence>
<dbReference type="Pfam" id="PF00293">
    <property type="entry name" value="NUDIX"/>
    <property type="match status" value="1"/>
</dbReference>
<evidence type="ECO:0000256" key="4">
    <source>
        <dbReference type="ARBA" id="ARBA00022801"/>
    </source>
</evidence>
<dbReference type="EMBL" id="JAOTPO010000006">
    <property type="protein sequence ID" value="MDE5413759.1"/>
    <property type="molecule type" value="Genomic_DNA"/>
</dbReference>
<dbReference type="InterPro" id="IPR015797">
    <property type="entry name" value="NUDIX_hydrolase-like_dom_sf"/>
</dbReference>